<reference evidence="2" key="1">
    <citation type="submission" date="2022-03" db="EMBL/GenBank/DDBJ databases">
        <authorList>
            <person name="Alioto T."/>
            <person name="Alioto T."/>
            <person name="Gomez Garrido J."/>
        </authorList>
    </citation>
    <scope>NUCLEOTIDE SEQUENCE</scope>
</reference>
<proteinExistence type="predicted"/>
<dbReference type="AlphaFoldDB" id="A0AAD1W0Z1"/>
<evidence type="ECO:0000313" key="2">
    <source>
        <dbReference type="EMBL" id="CAH2284177.1"/>
    </source>
</evidence>
<evidence type="ECO:0000256" key="1">
    <source>
        <dbReference type="SAM" id="MobiDB-lite"/>
    </source>
</evidence>
<protein>
    <submittedName>
        <fullName evidence="2">Uncharacterized protein</fullName>
    </submittedName>
</protein>
<name>A0AAD1W0Z1_PELCU</name>
<sequence length="90" mass="9852">MKVEREVQQAEPPAEVSSVVAGLTPREPGPKGGDAEDERESSGQKNQPPTHTPLCSKANPRTETTRKRETKSSTHRNHATARHATMNPQD</sequence>
<feature type="region of interest" description="Disordered" evidence="1">
    <location>
        <begin position="1"/>
        <end position="90"/>
    </location>
</feature>
<evidence type="ECO:0000313" key="3">
    <source>
        <dbReference type="Proteomes" id="UP001295444"/>
    </source>
</evidence>
<dbReference type="Proteomes" id="UP001295444">
    <property type="component" value="Chromosome 04"/>
</dbReference>
<organism evidence="2 3">
    <name type="scientific">Pelobates cultripes</name>
    <name type="common">Western spadefoot toad</name>
    <dbReference type="NCBI Taxonomy" id="61616"/>
    <lineage>
        <taxon>Eukaryota</taxon>
        <taxon>Metazoa</taxon>
        <taxon>Chordata</taxon>
        <taxon>Craniata</taxon>
        <taxon>Vertebrata</taxon>
        <taxon>Euteleostomi</taxon>
        <taxon>Amphibia</taxon>
        <taxon>Batrachia</taxon>
        <taxon>Anura</taxon>
        <taxon>Pelobatoidea</taxon>
        <taxon>Pelobatidae</taxon>
        <taxon>Pelobates</taxon>
    </lineage>
</organism>
<gene>
    <name evidence="2" type="ORF">PECUL_23A047794</name>
</gene>
<accession>A0AAD1W0Z1</accession>
<keyword evidence="3" id="KW-1185">Reference proteome</keyword>
<feature type="compositionally biased region" description="Basic and acidic residues" evidence="1">
    <location>
        <begin position="63"/>
        <end position="72"/>
    </location>
</feature>
<dbReference type="EMBL" id="OW240915">
    <property type="protein sequence ID" value="CAH2284177.1"/>
    <property type="molecule type" value="Genomic_DNA"/>
</dbReference>